<dbReference type="InterPro" id="IPR037532">
    <property type="entry name" value="FtsI_transpept"/>
</dbReference>
<dbReference type="SUPFAM" id="SSF56519">
    <property type="entry name" value="Penicillin binding protein dimerisation domain"/>
    <property type="match status" value="1"/>
</dbReference>
<evidence type="ECO:0000313" key="20">
    <source>
        <dbReference type="Proteomes" id="UP000184997"/>
    </source>
</evidence>
<dbReference type="Proteomes" id="UP000184997">
    <property type="component" value="Unassembled WGS sequence"/>
</dbReference>
<keyword evidence="8 16" id="KW-0378">Hydrolase</keyword>
<evidence type="ECO:0000256" key="12">
    <source>
        <dbReference type="ARBA" id="ARBA00023136"/>
    </source>
</evidence>
<feature type="domain" description="Penicillin-binding protein transpeptidase" evidence="17">
    <location>
        <begin position="251"/>
        <end position="547"/>
    </location>
</feature>
<keyword evidence="6 16" id="KW-0645">Protease</keyword>
<protein>
    <recommendedName>
        <fullName evidence="16">Peptidoglycan D,D-transpeptidase FtsI</fullName>
        <ecNumber evidence="16">3.4.16.4</ecNumber>
    </recommendedName>
    <alternativeName>
        <fullName evidence="16">Penicillin-binding protein 3</fullName>
        <shortName evidence="16">PBP-3</shortName>
    </alternativeName>
</protein>
<evidence type="ECO:0000259" key="18">
    <source>
        <dbReference type="Pfam" id="PF03717"/>
    </source>
</evidence>
<evidence type="ECO:0000256" key="4">
    <source>
        <dbReference type="ARBA" id="ARBA00022618"/>
    </source>
</evidence>
<keyword evidence="12 16" id="KW-0472">Membrane</keyword>
<evidence type="ECO:0000256" key="9">
    <source>
        <dbReference type="ARBA" id="ARBA00022960"/>
    </source>
</evidence>
<dbReference type="AlphaFoldDB" id="A0A1M4J4X9"/>
<keyword evidence="13 16" id="KW-0717">Septation</keyword>
<keyword evidence="9 16" id="KW-0133">Cell shape</keyword>
<comment type="pathway">
    <text evidence="16">Cell wall biogenesis; peptidoglycan biosynthesis.</text>
</comment>
<dbReference type="GO" id="GO:0009252">
    <property type="term" value="P:peptidoglycan biosynthetic process"/>
    <property type="evidence" value="ECO:0007669"/>
    <property type="project" value="UniProtKB-UniRule"/>
</dbReference>
<organism evidence="19 20">
    <name type="scientific">Xanthomonas graminis pv. graminis</name>
    <dbReference type="NCBI Taxonomy" id="134874"/>
    <lineage>
        <taxon>Bacteria</taxon>
        <taxon>Pseudomonadati</taxon>
        <taxon>Pseudomonadota</taxon>
        <taxon>Gammaproteobacteria</taxon>
        <taxon>Lysobacterales</taxon>
        <taxon>Lysobacteraceae</taxon>
        <taxon>Xanthomonas</taxon>
        <taxon>Xanthomonas translucens group</taxon>
        <taxon>Xanthomonas graminis</taxon>
    </lineage>
</organism>
<dbReference type="Pfam" id="PF03717">
    <property type="entry name" value="PBP_dimer"/>
    <property type="match status" value="1"/>
</dbReference>
<dbReference type="GO" id="GO:0008360">
    <property type="term" value="P:regulation of cell shape"/>
    <property type="evidence" value="ECO:0007669"/>
    <property type="project" value="UniProtKB-KW"/>
</dbReference>
<evidence type="ECO:0000256" key="13">
    <source>
        <dbReference type="ARBA" id="ARBA00023210"/>
    </source>
</evidence>
<feature type="active site" description="Acyl-ester intermediate" evidence="16">
    <location>
        <position position="298"/>
    </location>
</feature>
<keyword evidence="5 16" id="KW-0121">Carboxypeptidase</keyword>
<dbReference type="InterPro" id="IPR001460">
    <property type="entry name" value="PCN-bd_Tpept"/>
</dbReference>
<dbReference type="Gene3D" id="3.90.1310.10">
    <property type="entry name" value="Penicillin-binding protein 2a (Domain 2)"/>
    <property type="match status" value="1"/>
</dbReference>
<evidence type="ECO:0000256" key="11">
    <source>
        <dbReference type="ARBA" id="ARBA00022989"/>
    </source>
</evidence>
<dbReference type="GO" id="GO:0008955">
    <property type="term" value="F:peptidoglycan glycosyltransferase activity"/>
    <property type="evidence" value="ECO:0007669"/>
    <property type="project" value="InterPro"/>
</dbReference>
<comment type="similarity">
    <text evidence="16">Belongs to the transpeptidase family. FtsI subfamily.</text>
</comment>
<dbReference type="RefSeq" id="WP_053114349.1">
    <property type="nucleotide sequence ID" value="NZ_CP076252.1"/>
</dbReference>
<evidence type="ECO:0000256" key="3">
    <source>
        <dbReference type="ARBA" id="ARBA00022519"/>
    </source>
</evidence>
<dbReference type="PANTHER" id="PTHR30627:SF1">
    <property type="entry name" value="PEPTIDOGLYCAN D,D-TRANSPEPTIDASE FTSI"/>
    <property type="match status" value="1"/>
</dbReference>
<evidence type="ECO:0000256" key="16">
    <source>
        <dbReference type="HAMAP-Rule" id="MF_02080"/>
    </source>
</evidence>
<name>A0A1M4J4X9_9XANT</name>
<dbReference type="InterPro" id="IPR012338">
    <property type="entry name" value="Beta-lactam/transpept-like"/>
</dbReference>
<dbReference type="GO" id="GO:0006508">
    <property type="term" value="P:proteolysis"/>
    <property type="evidence" value="ECO:0007669"/>
    <property type="project" value="UniProtKB-KW"/>
</dbReference>
<dbReference type="InterPro" id="IPR050515">
    <property type="entry name" value="Beta-lactam/transpept"/>
</dbReference>
<comment type="subcellular location">
    <subcellularLocation>
        <location evidence="1">Membrane</location>
    </subcellularLocation>
</comment>
<dbReference type="InterPro" id="IPR005311">
    <property type="entry name" value="PBP_dimer"/>
</dbReference>
<evidence type="ECO:0000256" key="8">
    <source>
        <dbReference type="ARBA" id="ARBA00022801"/>
    </source>
</evidence>
<dbReference type="GO" id="GO:0000917">
    <property type="term" value="P:division septum assembly"/>
    <property type="evidence" value="ECO:0007669"/>
    <property type="project" value="UniProtKB-KW"/>
</dbReference>
<evidence type="ECO:0000259" key="17">
    <source>
        <dbReference type="Pfam" id="PF00905"/>
    </source>
</evidence>
<gene>
    <name evidence="16" type="primary">ftsI</name>
    <name evidence="19" type="ORF">XTGNCPPB3709_0651</name>
</gene>
<dbReference type="HAMAP" id="MF_02080">
    <property type="entry name" value="FtsI_transpept"/>
    <property type="match status" value="1"/>
</dbReference>
<evidence type="ECO:0000256" key="15">
    <source>
        <dbReference type="ARBA" id="ARBA00023316"/>
    </source>
</evidence>
<dbReference type="EMBL" id="FLUK01000060">
    <property type="protein sequence ID" value="SBV86744.1"/>
    <property type="molecule type" value="Genomic_DNA"/>
</dbReference>
<dbReference type="UniPathway" id="UPA00219"/>
<keyword evidence="3 16" id="KW-0997">Cell inner membrane</keyword>
<keyword evidence="2 16" id="KW-1003">Cell membrane</keyword>
<keyword evidence="10 16" id="KW-0573">Peptidoglycan synthesis</keyword>
<dbReference type="SUPFAM" id="SSF56601">
    <property type="entry name" value="beta-lactamase/transpeptidase-like"/>
    <property type="match status" value="1"/>
</dbReference>
<dbReference type="Pfam" id="PF00905">
    <property type="entry name" value="Transpeptidase"/>
    <property type="match status" value="1"/>
</dbReference>
<evidence type="ECO:0000256" key="10">
    <source>
        <dbReference type="ARBA" id="ARBA00022984"/>
    </source>
</evidence>
<accession>A0A1M4J4X9</accession>
<evidence type="ECO:0000256" key="6">
    <source>
        <dbReference type="ARBA" id="ARBA00022670"/>
    </source>
</evidence>
<feature type="domain" description="Penicillin-binding protein dimerisation" evidence="18">
    <location>
        <begin position="62"/>
        <end position="210"/>
    </location>
</feature>
<dbReference type="GO" id="GO:0008658">
    <property type="term" value="F:penicillin binding"/>
    <property type="evidence" value="ECO:0007669"/>
    <property type="project" value="InterPro"/>
</dbReference>
<dbReference type="Gene3D" id="3.40.710.10">
    <property type="entry name" value="DD-peptidase/beta-lactamase superfamily"/>
    <property type="match status" value="1"/>
</dbReference>
<dbReference type="EC" id="3.4.16.4" evidence="16"/>
<keyword evidence="4 16" id="KW-0132">Cell division</keyword>
<evidence type="ECO:0000313" key="19">
    <source>
        <dbReference type="EMBL" id="SBV86744.1"/>
    </source>
</evidence>
<keyword evidence="15 16" id="KW-0961">Cell wall biogenesis/degradation</keyword>
<dbReference type="InterPro" id="IPR036138">
    <property type="entry name" value="PBP_dimer_sf"/>
</dbReference>
<evidence type="ECO:0000256" key="1">
    <source>
        <dbReference type="ARBA" id="ARBA00004370"/>
    </source>
</evidence>
<sequence>MSKTGRNRPRSNFNLRGRLVLVGAALSLCSVTLIGRAAYVQIINSDFYQRQGEARYLRELPIATSRGMITDRNGEPLAVSTPVESIWVNPQELLRNPDRIPQLAQALELPSDELAAKLSQKSDKEFMYLKRRINPDKAHAVVALGIPGVFSQREFRRFYPQGEAMAHVLGFTNIDDRGQEGLELALDEWLRGKPGSKRVIRDRKGAIVESIDLVKPAEPGKDLTLSIDRRIQFLAYKELRNALAQNNAAGGSIVVMDVATGEIMAMVNLPTYNPNSVTGFNSDARRNRAVTDLVEPGSTMKPLTISTALKAGVVTKDTLIDTNPGYMAVGRFTIKDVPRNNGVLTVTGVITRSSNIGAAKIGAKLPDQTFYDQIHSYGYGSAPHSGFPGESAGVLPPPGRWSGSSKTTMSYGYGLSVTPLQIARAYCALGNGGKLVTPTFIKGQHEATKDVLSPAIAKEVVTMMETVVTQGGAKGAAILGYHVAGKTGTARLNGPGGYIRGHYNALFAGLVPASNPRFATVIVINDPQGAKYYGGLVSAPVFHNVMEGALRLMDVPPDDIQAWLAAQAAGKSGHAPPPVPVEPDPALVPDAAAEVEAALPSVRAVAPPPAAQPVPVQETRQ</sequence>
<dbReference type="GO" id="GO:0005886">
    <property type="term" value="C:plasma membrane"/>
    <property type="evidence" value="ECO:0007669"/>
    <property type="project" value="UniProtKB-UniRule"/>
</dbReference>
<dbReference type="GO" id="GO:0009002">
    <property type="term" value="F:serine-type D-Ala-D-Ala carboxypeptidase activity"/>
    <property type="evidence" value="ECO:0007669"/>
    <property type="project" value="UniProtKB-UniRule"/>
</dbReference>
<reference evidence="20" key="1">
    <citation type="submission" date="2016-07" db="EMBL/GenBank/DDBJ databases">
        <authorList>
            <person name="Florea S."/>
            <person name="Webb J.S."/>
            <person name="Jaromczyk J."/>
            <person name="Schardl C.L."/>
        </authorList>
    </citation>
    <scope>NUCLEOTIDE SEQUENCE [LARGE SCALE GENOMIC DNA]</scope>
</reference>
<dbReference type="Gene3D" id="3.30.450.330">
    <property type="match status" value="1"/>
</dbReference>
<dbReference type="PANTHER" id="PTHR30627">
    <property type="entry name" value="PEPTIDOGLYCAN D,D-TRANSPEPTIDASE"/>
    <property type="match status" value="1"/>
</dbReference>
<keyword evidence="14 16" id="KW-0131">Cell cycle</keyword>
<evidence type="ECO:0000256" key="2">
    <source>
        <dbReference type="ARBA" id="ARBA00022475"/>
    </source>
</evidence>
<proteinExistence type="inferred from homology"/>
<comment type="catalytic activity">
    <reaction evidence="16">
        <text>Preferential cleavage: (Ac)2-L-Lys-D-Ala-|-D-Ala. Also transpeptidation of peptidyl-alanyl moieties that are N-acyl substituents of D-alanine.</text>
        <dbReference type="EC" id="3.4.16.4"/>
    </reaction>
</comment>
<evidence type="ECO:0000256" key="14">
    <source>
        <dbReference type="ARBA" id="ARBA00023306"/>
    </source>
</evidence>
<dbReference type="GO" id="GO:0071555">
    <property type="term" value="P:cell wall organization"/>
    <property type="evidence" value="ECO:0007669"/>
    <property type="project" value="UniProtKB-KW"/>
</dbReference>
<comment type="function">
    <text evidence="16">Catalyzes cross-linking of the peptidoglycan cell wall at the division septum.</text>
</comment>
<evidence type="ECO:0000256" key="7">
    <source>
        <dbReference type="ARBA" id="ARBA00022692"/>
    </source>
</evidence>
<dbReference type="GO" id="GO:0043093">
    <property type="term" value="P:FtsZ-dependent cytokinesis"/>
    <property type="evidence" value="ECO:0007669"/>
    <property type="project" value="UniProtKB-UniRule"/>
</dbReference>
<keyword evidence="11 16" id="KW-1133">Transmembrane helix</keyword>
<keyword evidence="7 16" id="KW-0812">Transmembrane</keyword>
<evidence type="ECO:0000256" key="5">
    <source>
        <dbReference type="ARBA" id="ARBA00022645"/>
    </source>
</evidence>